<evidence type="ECO:0000313" key="1">
    <source>
        <dbReference type="EMBL" id="KJA15335.1"/>
    </source>
</evidence>
<accession>A0A0D2P4C6</accession>
<organism evidence="1 2">
    <name type="scientific">Hypholoma sublateritium (strain FD-334 SS-4)</name>
    <dbReference type="NCBI Taxonomy" id="945553"/>
    <lineage>
        <taxon>Eukaryota</taxon>
        <taxon>Fungi</taxon>
        <taxon>Dikarya</taxon>
        <taxon>Basidiomycota</taxon>
        <taxon>Agaricomycotina</taxon>
        <taxon>Agaricomycetes</taxon>
        <taxon>Agaricomycetidae</taxon>
        <taxon>Agaricales</taxon>
        <taxon>Agaricineae</taxon>
        <taxon>Strophariaceae</taxon>
        <taxon>Hypholoma</taxon>
    </lineage>
</organism>
<dbReference type="OMA" id="REWARWA"/>
<dbReference type="EMBL" id="KN817648">
    <property type="protein sequence ID" value="KJA15335.1"/>
    <property type="molecule type" value="Genomic_DNA"/>
</dbReference>
<protein>
    <submittedName>
        <fullName evidence="1">Uncharacterized protein</fullName>
    </submittedName>
</protein>
<sequence length="184" mass="20883">MNDLPNFITQSIWRNKFLPTLYDKFFTSNEPFAQFYKASDAFITLLQEIVDEVFPNTSYKANTSDALHQLRRSCIGSSAIQLIKQHVSTLEGENEAREWARWATRPDGPLFFKTPTPVNSPTDRKDPAYKHPEGRLLSPFILKLATPCLRLKEGSISENGYPKGLFALIMAAVRVLRGITMKSD</sequence>
<evidence type="ECO:0000313" key="2">
    <source>
        <dbReference type="Proteomes" id="UP000054270"/>
    </source>
</evidence>
<reference evidence="2" key="1">
    <citation type="submission" date="2014-04" db="EMBL/GenBank/DDBJ databases">
        <title>Evolutionary Origins and Diversification of the Mycorrhizal Mutualists.</title>
        <authorList>
            <consortium name="DOE Joint Genome Institute"/>
            <consortium name="Mycorrhizal Genomics Consortium"/>
            <person name="Kohler A."/>
            <person name="Kuo A."/>
            <person name="Nagy L.G."/>
            <person name="Floudas D."/>
            <person name="Copeland A."/>
            <person name="Barry K.W."/>
            <person name="Cichocki N."/>
            <person name="Veneault-Fourrey C."/>
            <person name="LaButti K."/>
            <person name="Lindquist E.A."/>
            <person name="Lipzen A."/>
            <person name="Lundell T."/>
            <person name="Morin E."/>
            <person name="Murat C."/>
            <person name="Riley R."/>
            <person name="Ohm R."/>
            <person name="Sun H."/>
            <person name="Tunlid A."/>
            <person name="Henrissat B."/>
            <person name="Grigoriev I.V."/>
            <person name="Hibbett D.S."/>
            <person name="Martin F."/>
        </authorList>
    </citation>
    <scope>NUCLEOTIDE SEQUENCE [LARGE SCALE GENOMIC DNA]</scope>
    <source>
        <strain evidence="2">FD-334 SS-4</strain>
    </source>
</reference>
<proteinExistence type="predicted"/>
<name>A0A0D2P4C6_HYPSF</name>
<dbReference type="Proteomes" id="UP000054270">
    <property type="component" value="Unassembled WGS sequence"/>
</dbReference>
<keyword evidence="2" id="KW-1185">Reference proteome</keyword>
<dbReference type="OrthoDB" id="3070163at2759"/>
<dbReference type="AlphaFoldDB" id="A0A0D2P4C6"/>
<gene>
    <name evidence="1" type="ORF">HYPSUDRAFT_149248</name>
</gene>